<evidence type="ECO:0000256" key="1">
    <source>
        <dbReference type="SAM" id="MobiDB-lite"/>
    </source>
</evidence>
<comment type="caution">
    <text evidence="2">The sequence shown here is derived from an EMBL/GenBank/DDBJ whole genome shotgun (WGS) entry which is preliminary data.</text>
</comment>
<feature type="compositionally biased region" description="Basic and acidic residues" evidence="1">
    <location>
        <begin position="15"/>
        <end position="27"/>
    </location>
</feature>
<feature type="compositionally biased region" description="Gly residues" evidence="1">
    <location>
        <begin position="1"/>
        <end position="10"/>
    </location>
</feature>
<reference evidence="2 3" key="1">
    <citation type="journal article" date="2024" name="BMC Genomics">
        <title>De novo assembly and annotation of Popillia japonica's genome with initial clues to its potential as an invasive pest.</title>
        <authorList>
            <person name="Cucini C."/>
            <person name="Boschi S."/>
            <person name="Funari R."/>
            <person name="Cardaioli E."/>
            <person name="Iannotti N."/>
            <person name="Marturano G."/>
            <person name="Paoli F."/>
            <person name="Bruttini M."/>
            <person name="Carapelli A."/>
            <person name="Frati F."/>
            <person name="Nardi F."/>
        </authorList>
    </citation>
    <scope>NUCLEOTIDE SEQUENCE [LARGE SCALE GENOMIC DNA]</scope>
    <source>
        <strain evidence="2">DMR45628</strain>
    </source>
</reference>
<name>A0AAW1JGD7_POPJA</name>
<dbReference type="Proteomes" id="UP001458880">
    <property type="component" value="Unassembled WGS sequence"/>
</dbReference>
<dbReference type="AlphaFoldDB" id="A0AAW1JGD7"/>
<protein>
    <submittedName>
        <fullName evidence="2">Uncharacterized protein</fullName>
    </submittedName>
</protein>
<proteinExistence type="predicted"/>
<gene>
    <name evidence="2" type="ORF">QE152_g29863</name>
</gene>
<evidence type="ECO:0000313" key="3">
    <source>
        <dbReference type="Proteomes" id="UP001458880"/>
    </source>
</evidence>
<dbReference type="EMBL" id="JASPKY010000390">
    <property type="protein sequence ID" value="KAK9702529.1"/>
    <property type="molecule type" value="Genomic_DNA"/>
</dbReference>
<sequence length="72" mass="8130">MVSTHGGTGLIGYVRSERRRESGTKKDKSGHKTGHWAHGASMRQRSSCGYDERTGRGKAQNFVESNYCDRRR</sequence>
<accession>A0AAW1JGD7</accession>
<evidence type="ECO:0000313" key="2">
    <source>
        <dbReference type="EMBL" id="KAK9702529.1"/>
    </source>
</evidence>
<organism evidence="2 3">
    <name type="scientific">Popillia japonica</name>
    <name type="common">Japanese beetle</name>
    <dbReference type="NCBI Taxonomy" id="7064"/>
    <lineage>
        <taxon>Eukaryota</taxon>
        <taxon>Metazoa</taxon>
        <taxon>Ecdysozoa</taxon>
        <taxon>Arthropoda</taxon>
        <taxon>Hexapoda</taxon>
        <taxon>Insecta</taxon>
        <taxon>Pterygota</taxon>
        <taxon>Neoptera</taxon>
        <taxon>Endopterygota</taxon>
        <taxon>Coleoptera</taxon>
        <taxon>Polyphaga</taxon>
        <taxon>Scarabaeiformia</taxon>
        <taxon>Scarabaeidae</taxon>
        <taxon>Rutelinae</taxon>
        <taxon>Popillia</taxon>
    </lineage>
</organism>
<keyword evidence="3" id="KW-1185">Reference proteome</keyword>
<feature type="region of interest" description="Disordered" evidence="1">
    <location>
        <begin position="1"/>
        <end position="72"/>
    </location>
</feature>